<evidence type="ECO:0000313" key="4">
    <source>
        <dbReference type="EMBL" id="MFC4363849.1"/>
    </source>
</evidence>
<evidence type="ECO:0000256" key="2">
    <source>
        <dbReference type="ARBA" id="ARBA00023098"/>
    </source>
</evidence>
<gene>
    <name evidence="4" type="ORF">ACFOX3_16145</name>
</gene>
<proteinExistence type="predicted"/>
<dbReference type="PANTHER" id="PTHR11005">
    <property type="entry name" value="LYSOSOMAL ACID LIPASE-RELATED"/>
    <property type="match status" value="1"/>
</dbReference>
<dbReference type="GO" id="GO:0016787">
    <property type="term" value="F:hydrolase activity"/>
    <property type="evidence" value="ECO:0007669"/>
    <property type="project" value="UniProtKB-KW"/>
</dbReference>
<evidence type="ECO:0000256" key="1">
    <source>
        <dbReference type="ARBA" id="ARBA00022963"/>
    </source>
</evidence>
<keyword evidence="5" id="KW-1185">Reference proteome</keyword>
<keyword evidence="2" id="KW-0443">Lipid metabolism</keyword>
<dbReference type="InterPro" id="IPR000073">
    <property type="entry name" value="AB_hydrolase_1"/>
</dbReference>
<keyword evidence="4" id="KW-0378">Hydrolase</keyword>
<accession>A0ABV8V9W6</accession>
<protein>
    <submittedName>
        <fullName evidence="4">Alpha/beta hydrolase</fullName>
    </submittedName>
</protein>
<dbReference type="Pfam" id="PF00561">
    <property type="entry name" value="Abhydrolase_1"/>
    <property type="match status" value="1"/>
</dbReference>
<reference evidence="5" key="1">
    <citation type="journal article" date="2019" name="Int. J. Syst. Evol. Microbiol.">
        <title>The Global Catalogue of Microorganisms (GCM) 10K type strain sequencing project: providing services to taxonomists for standard genome sequencing and annotation.</title>
        <authorList>
            <consortium name="The Broad Institute Genomics Platform"/>
            <consortium name="The Broad Institute Genome Sequencing Center for Infectious Disease"/>
            <person name="Wu L."/>
            <person name="Ma J."/>
        </authorList>
    </citation>
    <scope>NUCLEOTIDE SEQUENCE [LARGE SCALE GENOMIC DNA]</scope>
    <source>
        <strain evidence="5">CECT 8570</strain>
    </source>
</reference>
<evidence type="ECO:0000259" key="3">
    <source>
        <dbReference type="Pfam" id="PF00561"/>
    </source>
</evidence>
<dbReference type="InterPro" id="IPR029058">
    <property type="entry name" value="AB_hydrolase_fold"/>
</dbReference>
<dbReference type="SUPFAM" id="SSF53474">
    <property type="entry name" value="alpha/beta-Hydrolases"/>
    <property type="match status" value="1"/>
</dbReference>
<dbReference type="Gene3D" id="3.40.50.1820">
    <property type="entry name" value="alpha/beta hydrolase"/>
    <property type="match status" value="1"/>
</dbReference>
<keyword evidence="1" id="KW-0442">Lipid degradation</keyword>
<dbReference type="EMBL" id="JBHSCX010000021">
    <property type="protein sequence ID" value="MFC4363849.1"/>
    <property type="molecule type" value="Genomic_DNA"/>
</dbReference>
<comment type="caution">
    <text evidence="4">The sequence shown here is derived from an EMBL/GenBank/DDBJ whole genome shotgun (WGS) entry which is preliminary data.</text>
</comment>
<sequence>MSAQLGVKSSSGLFPAVLKEAELKGDYVEDVYLLKPGNSMDRAAEFAVTRLSAPGKRKLGLPPLVMLHGLYRNRQQWIASGQGLAMALINEGYDVWLPELREHGSSPLRSHVHATEPQDIAECDLPAAAMFIREQTGAPAIWIGIDVGSLATLFTLQSGILSTQMISGLVSLGGPCDKEAISLGKRIASVGLRTRLLQERAGDEPERRDWINYWRKRFGLLSYWRGKPVESLKLFLSQPRQVMHIFAPEHFAAKLSRWRNLNSVTIHLLADECKDYASAREWLGREGCVEQLMPGLRLSIEQLASQSNR</sequence>
<feature type="domain" description="AB hydrolase-1" evidence="3">
    <location>
        <begin position="62"/>
        <end position="175"/>
    </location>
</feature>
<evidence type="ECO:0000313" key="5">
    <source>
        <dbReference type="Proteomes" id="UP001595840"/>
    </source>
</evidence>
<dbReference type="RefSeq" id="WP_290263241.1">
    <property type="nucleotide sequence ID" value="NZ_JAUFQG010000004.1"/>
</dbReference>
<dbReference type="Proteomes" id="UP001595840">
    <property type="component" value="Unassembled WGS sequence"/>
</dbReference>
<name>A0ABV8V9W6_9GAMM</name>
<organism evidence="4 5">
    <name type="scientific">Simiduia curdlanivorans</name>
    <dbReference type="NCBI Taxonomy" id="1492769"/>
    <lineage>
        <taxon>Bacteria</taxon>
        <taxon>Pseudomonadati</taxon>
        <taxon>Pseudomonadota</taxon>
        <taxon>Gammaproteobacteria</taxon>
        <taxon>Cellvibrionales</taxon>
        <taxon>Cellvibrionaceae</taxon>
        <taxon>Simiduia</taxon>
    </lineage>
</organism>